<organism evidence="1 2">
    <name type="scientific">Cetraspora pellucida</name>
    <dbReference type="NCBI Taxonomy" id="1433469"/>
    <lineage>
        <taxon>Eukaryota</taxon>
        <taxon>Fungi</taxon>
        <taxon>Fungi incertae sedis</taxon>
        <taxon>Mucoromycota</taxon>
        <taxon>Glomeromycotina</taxon>
        <taxon>Glomeromycetes</taxon>
        <taxon>Diversisporales</taxon>
        <taxon>Gigasporaceae</taxon>
        <taxon>Cetraspora</taxon>
    </lineage>
</organism>
<proteinExistence type="predicted"/>
<gene>
    <name evidence="1" type="ORF">SPELUC_LOCUS3721</name>
</gene>
<dbReference type="Proteomes" id="UP000789366">
    <property type="component" value="Unassembled WGS sequence"/>
</dbReference>
<sequence>MPMFIVDQESESKKMEIEFKHYWKLNRGSNENRQHTVKKEVAKTERMNDVRYLNRSSSISDVLGRIRKGKNPIFEKDQRIERI</sequence>
<keyword evidence="2" id="KW-1185">Reference proteome</keyword>
<evidence type="ECO:0000313" key="1">
    <source>
        <dbReference type="EMBL" id="CAG8516454.1"/>
    </source>
</evidence>
<reference evidence="1" key="1">
    <citation type="submission" date="2021-06" db="EMBL/GenBank/DDBJ databases">
        <authorList>
            <person name="Kallberg Y."/>
            <person name="Tangrot J."/>
            <person name="Rosling A."/>
        </authorList>
    </citation>
    <scope>NUCLEOTIDE SEQUENCE</scope>
    <source>
        <strain evidence="1">28 12/20/2015</strain>
    </source>
</reference>
<feature type="non-terminal residue" evidence="1">
    <location>
        <position position="83"/>
    </location>
</feature>
<accession>A0ACA9L8C0</accession>
<name>A0ACA9L8C0_9GLOM</name>
<dbReference type="EMBL" id="CAJVPW010002990">
    <property type="protein sequence ID" value="CAG8516454.1"/>
    <property type="molecule type" value="Genomic_DNA"/>
</dbReference>
<evidence type="ECO:0000313" key="2">
    <source>
        <dbReference type="Proteomes" id="UP000789366"/>
    </source>
</evidence>
<comment type="caution">
    <text evidence="1">The sequence shown here is derived from an EMBL/GenBank/DDBJ whole genome shotgun (WGS) entry which is preliminary data.</text>
</comment>
<protein>
    <submittedName>
        <fullName evidence="1">11975_t:CDS:1</fullName>
    </submittedName>
</protein>